<evidence type="ECO:0000256" key="7">
    <source>
        <dbReference type="ARBA" id="ARBA00022679"/>
    </source>
</evidence>
<evidence type="ECO:0000259" key="15">
    <source>
        <dbReference type="PROSITE" id="PS50109"/>
    </source>
</evidence>
<dbReference type="Pfam" id="PF00512">
    <property type="entry name" value="HisKA"/>
    <property type="match status" value="1"/>
</dbReference>
<dbReference type="PROSITE" id="PS50109">
    <property type="entry name" value="HIS_KIN"/>
    <property type="match status" value="1"/>
</dbReference>
<evidence type="ECO:0000313" key="16">
    <source>
        <dbReference type="EMBL" id="CAH0990546.1"/>
    </source>
</evidence>
<evidence type="ECO:0000256" key="1">
    <source>
        <dbReference type="ARBA" id="ARBA00000085"/>
    </source>
</evidence>
<evidence type="ECO:0000256" key="13">
    <source>
        <dbReference type="ARBA" id="ARBA00023012"/>
    </source>
</evidence>
<evidence type="ECO:0000256" key="6">
    <source>
        <dbReference type="ARBA" id="ARBA00022553"/>
    </source>
</evidence>
<keyword evidence="4" id="KW-0813">Transport</keyword>
<evidence type="ECO:0000256" key="5">
    <source>
        <dbReference type="ARBA" id="ARBA00022475"/>
    </source>
</evidence>
<evidence type="ECO:0000256" key="14">
    <source>
        <dbReference type="SAM" id="Phobius"/>
    </source>
</evidence>
<keyword evidence="14" id="KW-0472">Membrane</keyword>
<keyword evidence="10" id="KW-0418">Kinase</keyword>
<comment type="subcellular location">
    <subcellularLocation>
        <location evidence="2">Cell membrane</location>
    </subcellularLocation>
</comment>
<evidence type="ECO:0000256" key="10">
    <source>
        <dbReference type="ARBA" id="ARBA00022777"/>
    </source>
</evidence>
<dbReference type="SMART" id="SM00388">
    <property type="entry name" value="HisKA"/>
    <property type="match status" value="1"/>
</dbReference>
<evidence type="ECO:0000256" key="2">
    <source>
        <dbReference type="ARBA" id="ARBA00004236"/>
    </source>
</evidence>
<gene>
    <name evidence="16" type="primary">phoR</name>
    <name evidence="16" type="ORF">SIN8267_00639</name>
</gene>
<keyword evidence="5" id="KW-1003">Cell membrane</keyword>
<dbReference type="PRINTS" id="PR00344">
    <property type="entry name" value="BCTRLSENSOR"/>
</dbReference>
<dbReference type="InterPro" id="IPR003594">
    <property type="entry name" value="HATPase_dom"/>
</dbReference>
<evidence type="ECO:0000256" key="11">
    <source>
        <dbReference type="ARBA" id="ARBA00022840"/>
    </source>
</evidence>
<dbReference type="Gene3D" id="3.30.565.10">
    <property type="entry name" value="Histidine kinase-like ATPase, C-terminal domain"/>
    <property type="match status" value="1"/>
</dbReference>
<dbReference type="InterPro" id="IPR004358">
    <property type="entry name" value="Sig_transdc_His_kin-like_C"/>
</dbReference>
<keyword evidence="13" id="KW-0902">Two-component regulatory system</keyword>
<accession>A0ABM9AC56</accession>
<evidence type="ECO:0000256" key="9">
    <source>
        <dbReference type="ARBA" id="ARBA00022741"/>
    </source>
</evidence>
<keyword evidence="8 14" id="KW-0812">Transmembrane</keyword>
<dbReference type="CDD" id="cd00082">
    <property type="entry name" value="HisKA"/>
    <property type="match status" value="1"/>
</dbReference>
<dbReference type="EC" id="2.7.13.3" evidence="3"/>
<dbReference type="InterPro" id="IPR021766">
    <property type="entry name" value="PhoR_N"/>
</dbReference>
<dbReference type="SMART" id="SM00387">
    <property type="entry name" value="HATPase_c"/>
    <property type="match status" value="1"/>
</dbReference>
<dbReference type="SUPFAM" id="SSF55874">
    <property type="entry name" value="ATPase domain of HSP90 chaperone/DNA topoisomerase II/histidine kinase"/>
    <property type="match status" value="1"/>
</dbReference>
<keyword evidence="6" id="KW-0597">Phosphoprotein</keyword>
<dbReference type="EMBL" id="CAKLPX010000001">
    <property type="protein sequence ID" value="CAH0990546.1"/>
    <property type="molecule type" value="Genomic_DNA"/>
</dbReference>
<keyword evidence="17" id="KW-1185">Reference proteome</keyword>
<dbReference type="InterPro" id="IPR036097">
    <property type="entry name" value="HisK_dim/P_sf"/>
</dbReference>
<evidence type="ECO:0000256" key="4">
    <source>
        <dbReference type="ARBA" id="ARBA00022448"/>
    </source>
</evidence>
<name>A0ABM9AC56_9GAMM</name>
<dbReference type="InterPro" id="IPR036890">
    <property type="entry name" value="HATPase_C_sf"/>
</dbReference>
<evidence type="ECO:0000256" key="8">
    <source>
        <dbReference type="ARBA" id="ARBA00022692"/>
    </source>
</evidence>
<dbReference type="Pfam" id="PF02518">
    <property type="entry name" value="HATPase_c"/>
    <property type="match status" value="1"/>
</dbReference>
<feature type="transmembrane region" description="Helical" evidence="14">
    <location>
        <begin position="15"/>
        <end position="48"/>
    </location>
</feature>
<feature type="domain" description="Histidine kinase" evidence="15">
    <location>
        <begin position="216"/>
        <end position="434"/>
    </location>
</feature>
<dbReference type="GO" id="GO:0004673">
    <property type="term" value="F:protein histidine kinase activity"/>
    <property type="evidence" value="ECO:0007669"/>
    <property type="project" value="UniProtKB-EC"/>
</dbReference>
<dbReference type="InterPro" id="IPR050351">
    <property type="entry name" value="BphY/WalK/GraS-like"/>
</dbReference>
<comment type="caution">
    <text evidence="16">The sequence shown here is derived from an EMBL/GenBank/DDBJ whole genome shotgun (WGS) entry which is preliminary data.</text>
</comment>
<dbReference type="InterPro" id="IPR003661">
    <property type="entry name" value="HisK_dim/P_dom"/>
</dbReference>
<dbReference type="RefSeq" id="WP_237443228.1">
    <property type="nucleotide sequence ID" value="NZ_CAKLPX010000001.1"/>
</dbReference>
<evidence type="ECO:0000256" key="12">
    <source>
        <dbReference type="ARBA" id="ARBA00022989"/>
    </source>
</evidence>
<keyword evidence="11" id="KW-0067">ATP-binding</keyword>
<reference evidence="16" key="1">
    <citation type="submission" date="2021-12" db="EMBL/GenBank/DDBJ databases">
        <authorList>
            <person name="Rodrigo-Torres L."/>
            <person name="Arahal R. D."/>
            <person name="Lucena T."/>
        </authorList>
    </citation>
    <scope>NUCLEOTIDE SEQUENCE</scope>
    <source>
        <strain evidence="16">CECT 8267</strain>
    </source>
</reference>
<keyword evidence="12 14" id="KW-1133">Transmembrane helix</keyword>
<dbReference type="InterPro" id="IPR014310">
    <property type="entry name" value="Sig_transdc_His_kinase_PhoR"/>
</dbReference>
<dbReference type="SUPFAM" id="SSF47384">
    <property type="entry name" value="Homodimeric domain of signal transducing histidine kinase"/>
    <property type="match status" value="1"/>
</dbReference>
<evidence type="ECO:0000256" key="3">
    <source>
        <dbReference type="ARBA" id="ARBA00012438"/>
    </source>
</evidence>
<dbReference type="InterPro" id="IPR005467">
    <property type="entry name" value="His_kinase_dom"/>
</dbReference>
<keyword evidence="9" id="KW-0547">Nucleotide-binding</keyword>
<comment type="catalytic activity">
    <reaction evidence="1">
        <text>ATP + protein L-histidine = ADP + protein N-phospho-L-histidine.</text>
        <dbReference type="EC" id="2.7.13.3"/>
    </reaction>
</comment>
<proteinExistence type="predicted"/>
<dbReference type="Gene3D" id="1.10.287.130">
    <property type="match status" value="1"/>
</dbReference>
<keyword evidence="7 16" id="KW-0808">Transferase</keyword>
<dbReference type="NCBIfam" id="TIGR02966">
    <property type="entry name" value="phoR_proteo"/>
    <property type="match status" value="1"/>
</dbReference>
<organism evidence="16 17">
    <name type="scientific">Sinobacterium norvegicum</name>
    <dbReference type="NCBI Taxonomy" id="1641715"/>
    <lineage>
        <taxon>Bacteria</taxon>
        <taxon>Pseudomonadati</taxon>
        <taxon>Pseudomonadota</taxon>
        <taxon>Gammaproteobacteria</taxon>
        <taxon>Cellvibrionales</taxon>
        <taxon>Spongiibacteraceae</taxon>
        <taxon>Sinobacterium</taxon>
    </lineage>
</organism>
<dbReference type="PANTHER" id="PTHR45453:SF1">
    <property type="entry name" value="PHOSPHATE REGULON SENSOR PROTEIN PHOR"/>
    <property type="match status" value="1"/>
</dbReference>
<dbReference type="Pfam" id="PF11808">
    <property type="entry name" value="PhoR"/>
    <property type="match status" value="1"/>
</dbReference>
<evidence type="ECO:0000313" key="17">
    <source>
        <dbReference type="Proteomes" id="UP000838100"/>
    </source>
</evidence>
<dbReference type="PANTHER" id="PTHR45453">
    <property type="entry name" value="PHOSPHATE REGULON SENSOR PROTEIN PHOR"/>
    <property type="match status" value="1"/>
</dbReference>
<protein>
    <recommendedName>
        <fullName evidence="3">histidine kinase</fullName>
        <ecNumber evidence="3">2.7.13.3</ecNumber>
    </recommendedName>
</protein>
<sequence length="438" mass="49011">MNYQPAFNREVLRVLLFLIPIAVVGGMTGELALAMLIGSLCFIADYLFRIHRLRRWLEDTEGISDLSSADKKFGMMREVAMDYSRLRTRHVEQSRRLSVAESYLQEAASSLSDGVIVVAAGGSLTWSNKAAAEFLGVGFPRHYRKLLVNLVSDKCFIDYFDCCEYGEPLEIASPVLPHLTLSISMTFFGAGNRLIFVRNISKIRHLEKIRQDFIGNMSHELRTPLTVIKGYLEVISTHIEGENSRWERPLLQMQEQAERMEHLITDLMWLSRLESVPQEDSNTPVAVAAISREMAEEASVHRAGQGKIFEVNVDDSISLIGEFKEVRSALNNLVVNACKYTDDDGVIRIDWRLNDAGGAIFSVSDNGFGIAEEHLSRLTERFYRVDTSRSIATGGTGLGLAIVKHVLMRHGAELQVCSEEGVGSTFSCIFPANRVSRQ</sequence>
<dbReference type="Proteomes" id="UP000838100">
    <property type="component" value="Unassembled WGS sequence"/>
</dbReference>